<keyword evidence="2" id="KW-1185">Reference proteome</keyword>
<reference evidence="1 2" key="1">
    <citation type="submission" date="2011-06" db="EMBL/GenBank/DDBJ databases">
        <title>Genomic sequence of Methylobacter tundripaludum SV96.</title>
        <authorList>
            <consortium name="US DOE Joint Genome Institute"/>
            <person name="Lucas S."/>
            <person name="Han J."/>
            <person name="Lapidus A."/>
            <person name="Cheng J.-F."/>
            <person name="Goodwin L."/>
            <person name="Pitluck S."/>
            <person name="Held B."/>
            <person name="Detter J.C."/>
            <person name="Han C."/>
            <person name="Tapia R."/>
            <person name="Land M."/>
            <person name="Hauser L."/>
            <person name="Kyrpides N."/>
            <person name="Ivanova N."/>
            <person name="Ovchinnikova G."/>
            <person name="Pagani I."/>
            <person name="Klotz M.G."/>
            <person name="Dispirito A.A."/>
            <person name="Murrell J.C."/>
            <person name="Dunfield P."/>
            <person name="Kalyuzhnaya M.G."/>
            <person name="Svenning M."/>
            <person name="Trotsenko Y.A."/>
            <person name="Stein L.Y."/>
            <person name="Woyke T."/>
        </authorList>
    </citation>
    <scope>NUCLEOTIDE SEQUENCE [LARGE SCALE GENOMIC DNA]</scope>
    <source>
        <strain evidence="2">ATCC BAA-1195 / DSM 17260 / SV96</strain>
    </source>
</reference>
<protein>
    <submittedName>
        <fullName evidence="1">Uncharacterized protein</fullName>
    </submittedName>
</protein>
<evidence type="ECO:0000313" key="1">
    <source>
        <dbReference type="EMBL" id="EGW21606.1"/>
    </source>
</evidence>
<name>G3IUS1_METTV</name>
<evidence type="ECO:0000313" key="2">
    <source>
        <dbReference type="Proteomes" id="UP000004664"/>
    </source>
</evidence>
<sequence length="72" mass="7803">MHKCLQVSGKDTRAVFAQFPLLPKDGFVAMGVQALLALAGEACTPAIRATTWTAFARLPAEDVCNDEHWSVE</sequence>
<gene>
    <name evidence="1" type="ORF">Mettu_0375</name>
</gene>
<dbReference type="HOGENOM" id="CLU_2717806_0_0_6"/>
<dbReference type="AlphaFoldDB" id="G3IUS1"/>
<proteinExistence type="predicted"/>
<organism evidence="1 2">
    <name type="scientific">Methylobacter tundripaludum (strain ATCC BAA-1195 / DSM 17260 / SV96)</name>
    <dbReference type="NCBI Taxonomy" id="697282"/>
    <lineage>
        <taxon>Bacteria</taxon>
        <taxon>Pseudomonadati</taxon>
        <taxon>Pseudomonadota</taxon>
        <taxon>Gammaproteobacteria</taxon>
        <taxon>Methylococcales</taxon>
        <taxon>Methylococcaceae</taxon>
        <taxon>Methylobacter</taxon>
    </lineage>
</organism>
<accession>G3IUS1</accession>
<dbReference type="Proteomes" id="UP000004664">
    <property type="component" value="Unassembled WGS sequence"/>
</dbReference>
<dbReference type="EMBL" id="JH109152">
    <property type="protein sequence ID" value="EGW21606.1"/>
    <property type="molecule type" value="Genomic_DNA"/>
</dbReference>